<protein>
    <submittedName>
        <fullName evidence="17">Uncharacterized protein</fullName>
    </submittedName>
</protein>
<dbReference type="GO" id="GO:0030479">
    <property type="term" value="C:actin cortical patch"/>
    <property type="evidence" value="ECO:0007669"/>
    <property type="project" value="UniProtKB-SubCell"/>
</dbReference>
<feature type="region of interest" description="Disordered" evidence="13">
    <location>
        <begin position="368"/>
        <end position="402"/>
    </location>
</feature>
<comment type="subunit">
    <text evidence="4">Component of the PAN1 actin cytoskeleton-regulatory complex.</text>
</comment>
<dbReference type="GO" id="GO:0005886">
    <property type="term" value="C:plasma membrane"/>
    <property type="evidence" value="ECO:0007669"/>
    <property type="project" value="UniProtKB-SubCell"/>
</dbReference>
<feature type="compositionally biased region" description="Low complexity" evidence="13">
    <location>
        <begin position="719"/>
        <end position="733"/>
    </location>
</feature>
<comment type="subcellular location">
    <subcellularLocation>
        <location evidence="3">Cell membrane</location>
        <topology evidence="3">Peripheral membrane protein</topology>
        <orientation evidence="3">Cytoplasmic side</orientation>
    </subcellularLocation>
    <subcellularLocation>
        <location evidence="2">Cytoplasm</location>
        <location evidence="2">Cytoskeleton</location>
        <location evidence="2">Actin patch</location>
    </subcellularLocation>
    <subcellularLocation>
        <location evidence="1">Endosome membrane</location>
        <topology evidence="1">Peripheral membrane protein</topology>
        <orientation evidence="1">Cytoplasmic side</orientation>
    </subcellularLocation>
</comment>
<feature type="compositionally biased region" description="Low complexity" evidence="13">
    <location>
        <begin position="1102"/>
        <end position="1114"/>
    </location>
</feature>
<dbReference type="PROSITE" id="PS50030">
    <property type="entry name" value="UBA"/>
    <property type="match status" value="1"/>
</dbReference>
<keyword evidence="6" id="KW-0967">Endosome</keyword>
<dbReference type="GO" id="GO:0010008">
    <property type="term" value="C:endosome membrane"/>
    <property type="evidence" value="ECO:0007669"/>
    <property type="project" value="UniProtKB-SubCell"/>
</dbReference>
<evidence type="ECO:0000259" key="16">
    <source>
        <dbReference type="PROSITE" id="PS50222"/>
    </source>
</evidence>
<evidence type="ECO:0000256" key="3">
    <source>
        <dbReference type="ARBA" id="ARBA00004413"/>
    </source>
</evidence>
<feature type="compositionally biased region" description="Low complexity" evidence="13">
    <location>
        <begin position="1217"/>
        <end position="1241"/>
    </location>
</feature>
<evidence type="ECO:0000259" key="14">
    <source>
        <dbReference type="PROSITE" id="PS50030"/>
    </source>
</evidence>
<keyword evidence="7" id="KW-0106">Calcium</keyword>
<dbReference type="PANTHER" id="PTHR11216:SF170">
    <property type="entry name" value="DYNAMIN ASSOCIATED PROTEIN 160, ISOFORM D"/>
    <property type="match status" value="1"/>
</dbReference>
<dbReference type="SMART" id="SM00165">
    <property type="entry name" value="UBA"/>
    <property type="match status" value="1"/>
</dbReference>
<feature type="compositionally biased region" description="Polar residues" evidence="13">
    <location>
        <begin position="1394"/>
        <end position="1421"/>
    </location>
</feature>
<dbReference type="GO" id="GO:0006897">
    <property type="term" value="P:endocytosis"/>
    <property type="evidence" value="ECO:0007669"/>
    <property type="project" value="UniProtKB-KW"/>
</dbReference>
<dbReference type="Pfam" id="PF00627">
    <property type="entry name" value="UBA"/>
    <property type="match status" value="1"/>
</dbReference>
<keyword evidence="9" id="KW-0009">Actin-binding</keyword>
<feature type="domain" description="UBA" evidence="14">
    <location>
        <begin position="1437"/>
        <end position="1477"/>
    </location>
</feature>
<evidence type="ECO:0000256" key="6">
    <source>
        <dbReference type="ARBA" id="ARBA00022753"/>
    </source>
</evidence>
<keyword evidence="10" id="KW-0206">Cytoskeleton</keyword>
<sequence length="1480" mass="158144">MADSNGNADISMNFPPKGHPTLNLTQEEERTFGRLFRLADTENIGVVTGEVAVRFFEKSGLQPRILGEIWQIADTDNRGLLTPNGFGVALRLIGQVQNGQTPTADLALRPGPLPKFEGLTVMQPQGSGAPVRVPPLTPDKVAEFSLLFERSGAQGDILPGDQAKQIFERARLPNDVLGQIWNLTDTKQRGALGVTEFIIAMHLLVSYKNNTLRAIPTVLPPGLFEAASRRSPRPPPPQNVAPPSVRQPDVPPVPGIPKHFNSPGAGPRGQSPMGRTSYTPPQSASHTGVDGDWAIGREEKAQFDTIFNTVDKSKKGFITGEEAVPFFSNSKLPEDILAQIWDLADINSEGHLNREEFAVAMHLIRQQRMSRGRPPPTTLPPNLVPPSMRQQTRPPAQPTAPAFDNAAYATQKSASEDLFGLDAFSAVPPQTHSSTGGSASFSRPFDTDVFGNANKPLTPSSPTGSHPGTQGSPQPSVFKPFVPSSMFGQTLASTATGGSNSSQTRGAQQKSSAMDDLLGDNDPEVSNRLNHETSELANISNQIGQLSKQMGEVKSKRGSTEQELTSVGLQKREFEMRLSQHRVLYEQEVKDVKNLEDRLAASRNETRKLQQEVSTIEGTYRDLQNQHRQVVLALEADQHENSSLKERIRNVNAEMSQLRPQLEKLRSDARQHKGLVAITKKQLATAETDRDKLRGEIESSKPAPQDSHWGVPPSHQVQSPGAASPAASNASGNTNPFFRKPPSGVPENTMSPSPFAPGAAPQSGQSNFENVFGPPFSSPHATAPPTSFRSDSEPRNIGEPITSAPSGPSIRSSEGPDFPTPASSPPASSYHESPRTADPPAPPESRQITSGFLPFRENTQRADSYSSSMKVSAPPSRYGGNEFSGSETPTNWFSAATETPVLERDERTRGLDRTNASKTETGFGTSSGLAERSTASPAEANVSRGAAVKTNESRGSFQGFGTSGATSSIPGAFPSDTTSPIQPDQTGESTLSDRSKASSRPSDGFRSDPFALARDQRVPPATKEDFDDAFANFGSAKQSQERQHTGGSSADGSVGTGSVGVARFNREFPPIREHGDDDDSDSNSERGFDDNFTSNSPAHTRQSSLAQSQAQQGSRPSTGANDGPTDVYTPRPGMSQIGSNASLPGINAQKPPPGYEQTMSSGFGKPGSPRESSQFPPEFSGLLPPRKDPTASPEKQFNSPLSGGQTLFGTSTTSKGAPSTTATAFSSSPPLSNTPLSTAPSDAYQSAVSHPSQKGPSPPQPQHPVNYDNEEFDKEFADLADAKEADDKVDDEFGISSHHQEHLDEFNPTFDSPVGGSKSGSASQQTASGSTAQAEDTFNEFEHNIGHPTQASGQPKPIQQSSVMPHDWDAIFAGMEPGSSQPSIPPKENLSPVLGQNGSTSGPPTSSANRTVNENASSLSAPTKPPMPGRALSTGTEHDDPILKKLTGMGYLRDAALKALEKYDYNIDKAADYLVRNADK</sequence>
<feature type="compositionally biased region" description="Polar residues" evidence="13">
    <location>
        <begin position="429"/>
        <end position="441"/>
    </location>
</feature>
<feature type="compositionally biased region" description="Polar residues" evidence="13">
    <location>
        <begin position="861"/>
        <end position="870"/>
    </location>
</feature>
<dbReference type="Proteomes" id="UP000698800">
    <property type="component" value="Unassembled WGS sequence"/>
</dbReference>
<dbReference type="Gene3D" id="1.10.287.1490">
    <property type="match status" value="1"/>
</dbReference>
<feature type="region of interest" description="Disordered" evidence="13">
    <location>
        <begin position="697"/>
        <end position="1442"/>
    </location>
</feature>
<feature type="compositionally biased region" description="Polar residues" evidence="13">
    <location>
        <begin position="803"/>
        <end position="812"/>
    </location>
</feature>
<dbReference type="GO" id="GO:0016197">
    <property type="term" value="P:endosomal transport"/>
    <property type="evidence" value="ECO:0007669"/>
    <property type="project" value="TreeGrafter"/>
</dbReference>
<dbReference type="InterPro" id="IPR011992">
    <property type="entry name" value="EF-hand-dom_pair"/>
</dbReference>
<dbReference type="InterPro" id="IPR015940">
    <property type="entry name" value="UBA"/>
</dbReference>
<dbReference type="Gene3D" id="1.10.238.10">
    <property type="entry name" value="EF-hand"/>
    <property type="match status" value="3"/>
</dbReference>
<accession>A0A9P8KVA4</accession>
<dbReference type="EMBL" id="JAGHQL010000166">
    <property type="protein sequence ID" value="KAH0537037.1"/>
    <property type="molecule type" value="Genomic_DNA"/>
</dbReference>
<evidence type="ECO:0000256" key="10">
    <source>
        <dbReference type="ARBA" id="ARBA00023212"/>
    </source>
</evidence>
<dbReference type="PANTHER" id="PTHR11216">
    <property type="entry name" value="EH DOMAIN"/>
    <property type="match status" value="1"/>
</dbReference>
<proteinExistence type="predicted"/>
<evidence type="ECO:0000256" key="8">
    <source>
        <dbReference type="ARBA" id="ARBA00023054"/>
    </source>
</evidence>
<feature type="compositionally biased region" description="Low complexity" evidence="13">
    <location>
        <begin position="385"/>
        <end position="402"/>
    </location>
</feature>
<dbReference type="GO" id="GO:0003779">
    <property type="term" value="F:actin binding"/>
    <property type="evidence" value="ECO:0007669"/>
    <property type="project" value="UniProtKB-KW"/>
</dbReference>
<evidence type="ECO:0000256" key="4">
    <source>
        <dbReference type="ARBA" id="ARBA00011159"/>
    </source>
</evidence>
<feature type="domain" description="EH" evidence="15">
    <location>
        <begin position="28"/>
        <end position="114"/>
    </location>
</feature>
<comment type="caution">
    <text evidence="17">The sequence shown here is derived from an EMBL/GenBank/DDBJ whole genome shotgun (WGS) entry which is preliminary data.</text>
</comment>
<dbReference type="OrthoDB" id="524326at2759"/>
<evidence type="ECO:0000313" key="17">
    <source>
        <dbReference type="EMBL" id="KAH0537037.1"/>
    </source>
</evidence>
<feature type="compositionally biased region" description="Polar residues" evidence="13">
    <location>
        <begin position="486"/>
        <end position="512"/>
    </location>
</feature>
<dbReference type="Pfam" id="PF12763">
    <property type="entry name" value="EH"/>
    <property type="match status" value="3"/>
</dbReference>
<evidence type="ECO:0000256" key="9">
    <source>
        <dbReference type="ARBA" id="ARBA00023203"/>
    </source>
</evidence>
<dbReference type="PROSITE" id="PS00018">
    <property type="entry name" value="EF_HAND_1"/>
    <property type="match status" value="1"/>
</dbReference>
<feature type="compositionally biased region" description="Polar residues" evidence="13">
    <location>
        <begin position="455"/>
        <end position="475"/>
    </location>
</feature>
<evidence type="ECO:0000256" key="11">
    <source>
        <dbReference type="ARBA" id="ARBA00025194"/>
    </source>
</evidence>
<feature type="compositionally biased region" description="Polar residues" evidence="13">
    <location>
        <begin position="953"/>
        <end position="990"/>
    </location>
</feature>
<feature type="region of interest" description="Disordered" evidence="13">
    <location>
        <begin position="1"/>
        <end position="22"/>
    </location>
</feature>
<feature type="compositionally biased region" description="Low complexity" evidence="13">
    <location>
        <begin position="1315"/>
        <end position="1334"/>
    </location>
</feature>
<dbReference type="SUPFAM" id="SSF46934">
    <property type="entry name" value="UBA-like"/>
    <property type="match status" value="1"/>
</dbReference>
<comment type="function">
    <text evidence="11">Component of the PAN1 actin cytoskeleton-regulatory complex required for the internalization of endosomes during actin-coupled endocytosis. The complex links the site of endocytosis to the cell membrane-associated actin cytoskeleton. Mediates uptake of external molecules and vacuolar degradation of plasma membrane proteins. Plays a role in the proper organization of the cell membrane-associated actin cytoskeleton and promotes its destabilization.</text>
</comment>
<feature type="region of interest" description="Disordered" evidence="13">
    <location>
        <begin position="226"/>
        <end position="291"/>
    </location>
</feature>
<feature type="compositionally biased region" description="Polar residues" evidence="13">
    <location>
        <begin position="1347"/>
        <end position="1363"/>
    </location>
</feature>
<feature type="compositionally biased region" description="Basic and acidic residues" evidence="13">
    <location>
        <begin position="1274"/>
        <end position="1286"/>
    </location>
</feature>
<dbReference type="PROSITE" id="PS50222">
    <property type="entry name" value="EF_HAND_2"/>
    <property type="match status" value="1"/>
</dbReference>
<feature type="compositionally biased region" description="Polar residues" evidence="13">
    <location>
        <begin position="1091"/>
        <end position="1101"/>
    </location>
</feature>
<dbReference type="InterPro" id="IPR002048">
    <property type="entry name" value="EF_hand_dom"/>
</dbReference>
<reference evidence="17" key="1">
    <citation type="submission" date="2021-03" db="EMBL/GenBank/DDBJ databases">
        <title>Comparative genomics and phylogenomic investigation of the class Geoglossomycetes provide insights into ecological specialization and systematics.</title>
        <authorList>
            <person name="Melie T."/>
            <person name="Pirro S."/>
            <person name="Miller A.N."/>
            <person name="Quandt A."/>
        </authorList>
    </citation>
    <scope>NUCLEOTIDE SEQUENCE</scope>
    <source>
        <strain evidence="17">GBOQ0MN5Z8</strain>
    </source>
</reference>
<feature type="compositionally biased region" description="Polar residues" evidence="13">
    <location>
        <begin position="1"/>
        <end position="10"/>
    </location>
</feature>
<evidence type="ECO:0000256" key="7">
    <source>
        <dbReference type="ARBA" id="ARBA00022837"/>
    </source>
</evidence>
<dbReference type="SMART" id="SM00054">
    <property type="entry name" value="EFh"/>
    <property type="match status" value="4"/>
</dbReference>
<dbReference type="CDD" id="cd00052">
    <property type="entry name" value="EH"/>
    <property type="match status" value="3"/>
</dbReference>
<feature type="coiled-coil region" evidence="12">
    <location>
        <begin position="578"/>
        <end position="696"/>
    </location>
</feature>
<keyword evidence="5" id="KW-0254">Endocytosis</keyword>
<dbReference type="InterPro" id="IPR009060">
    <property type="entry name" value="UBA-like_sf"/>
</dbReference>
<feature type="compositionally biased region" description="Basic and acidic residues" evidence="13">
    <location>
        <begin position="1064"/>
        <end position="1075"/>
    </location>
</feature>
<feature type="compositionally biased region" description="Polar residues" evidence="13">
    <location>
        <begin position="1193"/>
        <end position="1216"/>
    </location>
</feature>
<dbReference type="InterPro" id="IPR000261">
    <property type="entry name" value="EH_dom"/>
</dbReference>
<evidence type="ECO:0000256" key="5">
    <source>
        <dbReference type="ARBA" id="ARBA00022583"/>
    </source>
</evidence>
<evidence type="ECO:0000256" key="13">
    <source>
        <dbReference type="SAM" id="MobiDB-lite"/>
    </source>
</evidence>
<evidence type="ECO:0000256" key="1">
    <source>
        <dbReference type="ARBA" id="ARBA00004125"/>
    </source>
</evidence>
<evidence type="ECO:0000313" key="18">
    <source>
        <dbReference type="Proteomes" id="UP000698800"/>
    </source>
</evidence>
<keyword evidence="18" id="KW-1185">Reference proteome</keyword>
<dbReference type="SMART" id="SM00027">
    <property type="entry name" value="EH"/>
    <property type="match status" value="3"/>
</dbReference>
<feature type="compositionally biased region" description="Polar residues" evidence="13">
    <location>
        <begin position="273"/>
        <end position="286"/>
    </location>
</feature>
<feature type="compositionally biased region" description="Basic and acidic residues" evidence="13">
    <location>
        <begin position="901"/>
        <end position="912"/>
    </location>
</feature>
<dbReference type="InterPro" id="IPR018247">
    <property type="entry name" value="EF_Hand_1_Ca_BS"/>
</dbReference>
<feature type="domain" description="EH" evidence="15">
    <location>
        <begin position="140"/>
        <end position="230"/>
    </location>
</feature>
<feature type="compositionally biased region" description="Polar residues" evidence="13">
    <location>
        <begin position="914"/>
        <end position="936"/>
    </location>
</feature>
<dbReference type="SUPFAM" id="SSF47473">
    <property type="entry name" value="EF-hand"/>
    <property type="match status" value="3"/>
</dbReference>
<dbReference type="Gene3D" id="1.10.8.10">
    <property type="entry name" value="DNA helicase RuvA subunit, C-terminal domain"/>
    <property type="match status" value="1"/>
</dbReference>
<evidence type="ECO:0000256" key="2">
    <source>
        <dbReference type="ARBA" id="ARBA00004134"/>
    </source>
</evidence>
<dbReference type="GO" id="GO:0005509">
    <property type="term" value="F:calcium ion binding"/>
    <property type="evidence" value="ECO:0007669"/>
    <property type="project" value="InterPro"/>
</dbReference>
<evidence type="ECO:0000259" key="15">
    <source>
        <dbReference type="PROSITE" id="PS50031"/>
    </source>
</evidence>
<name>A0A9P8KVA4_9PEZI</name>
<dbReference type="PROSITE" id="PS50031">
    <property type="entry name" value="EH"/>
    <property type="match status" value="3"/>
</dbReference>
<gene>
    <name evidence="17" type="ORF">FGG08_006135</name>
</gene>
<feature type="compositionally biased region" description="Polar residues" evidence="13">
    <location>
        <begin position="883"/>
        <end position="897"/>
    </location>
</feature>
<feature type="compositionally biased region" description="Pro residues" evidence="13">
    <location>
        <begin position="373"/>
        <end position="384"/>
    </location>
</feature>
<keyword evidence="8 12" id="KW-0175">Coiled coil</keyword>
<organism evidence="17 18">
    <name type="scientific">Glutinoglossum americanum</name>
    <dbReference type="NCBI Taxonomy" id="1670608"/>
    <lineage>
        <taxon>Eukaryota</taxon>
        <taxon>Fungi</taxon>
        <taxon>Dikarya</taxon>
        <taxon>Ascomycota</taxon>
        <taxon>Pezizomycotina</taxon>
        <taxon>Geoglossomycetes</taxon>
        <taxon>Geoglossales</taxon>
        <taxon>Geoglossaceae</taxon>
        <taxon>Glutinoglossum</taxon>
    </lineage>
</organism>
<feature type="region of interest" description="Disordered" evidence="13">
    <location>
        <begin position="429"/>
        <end position="527"/>
    </location>
</feature>
<feature type="domain" description="EF-hand" evidence="16">
    <location>
        <begin position="332"/>
        <end position="367"/>
    </location>
</feature>
<evidence type="ECO:0000256" key="12">
    <source>
        <dbReference type="SAM" id="Coils"/>
    </source>
</evidence>
<feature type="domain" description="EH" evidence="15">
    <location>
        <begin position="299"/>
        <end position="390"/>
    </location>
</feature>
<keyword evidence="10" id="KW-0963">Cytoplasm</keyword>